<gene>
    <name evidence="1" type="ORF">TSPI_07623</name>
</gene>
<dbReference type="InterPro" id="IPR029159">
    <property type="entry name" value="CA109-like"/>
</dbReference>
<dbReference type="EMBL" id="JBEUSY010000162">
    <property type="protein sequence ID" value="KAL1243836.1"/>
    <property type="molecule type" value="Genomic_DNA"/>
</dbReference>
<sequence length="161" mass="18474">MSRVGRDVNYPFEARRTFRQIRRLIELAKEMESDGLERIDFLGNLLMQRQSVEEVDLDGSPLASLPEFQTTLMAEIDMEVTSVFANLMEMVIHCQNVCAELERDLNTANWHSENQVEKSARLATPFWPAVDQLQIRAFCRHAHTFDQSDAAKTELETASLV</sequence>
<reference evidence="1 2" key="1">
    <citation type="submission" date="2024-07" db="EMBL/GenBank/DDBJ databases">
        <title>Enhanced genomic and transcriptomic resources for Trichinella pseudospiralis and T. spiralis underpin the discovery of pronounced molecular differences between stages and species.</title>
        <authorList>
            <person name="Pasi K.K."/>
            <person name="La Rosa G."/>
            <person name="Gomez-Morales M.A."/>
            <person name="Tosini F."/>
            <person name="Sumanam S."/>
            <person name="Young N.D."/>
            <person name="Chang B.C."/>
            <person name="Robin G.B."/>
        </authorList>
    </citation>
    <scope>NUCLEOTIDE SEQUENCE [LARGE SCALE GENOMIC DNA]</scope>
    <source>
        <strain evidence="1">ISS534</strain>
    </source>
</reference>
<name>A0ABR3KVV1_TRISP</name>
<keyword evidence="2" id="KW-1185">Reference proteome</keyword>
<accession>A0ABR3KVV1</accession>
<dbReference type="Pfam" id="PF15011">
    <property type="entry name" value="CA109-like"/>
    <property type="match status" value="1"/>
</dbReference>
<comment type="caution">
    <text evidence="1">The sequence shown here is derived from an EMBL/GenBank/DDBJ whole genome shotgun (WGS) entry which is preliminary data.</text>
</comment>
<proteinExistence type="predicted"/>
<organism evidence="1 2">
    <name type="scientific">Trichinella spiralis</name>
    <name type="common">Trichina worm</name>
    <dbReference type="NCBI Taxonomy" id="6334"/>
    <lineage>
        <taxon>Eukaryota</taxon>
        <taxon>Metazoa</taxon>
        <taxon>Ecdysozoa</taxon>
        <taxon>Nematoda</taxon>
        <taxon>Enoplea</taxon>
        <taxon>Dorylaimia</taxon>
        <taxon>Trichinellida</taxon>
        <taxon>Trichinellidae</taxon>
        <taxon>Trichinella</taxon>
    </lineage>
</organism>
<evidence type="ECO:0000313" key="1">
    <source>
        <dbReference type="EMBL" id="KAL1243836.1"/>
    </source>
</evidence>
<dbReference type="Proteomes" id="UP001558632">
    <property type="component" value="Unassembled WGS sequence"/>
</dbReference>
<evidence type="ECO:0000313" key="2">
    <source>
        <dbReference type="Proteomes" id="UP001558632"/>
    </source>
</evidence>
<protein>
    <submittedName>
        <fullName evidence="1">AFG2-interacting ribosome maturation factor</fullName>
    </submittedName>
</protein>